<dbReference type="InterPro" id="IPR027417">
    <property type="entry name" value="P-loop_NTPase"/>
</dbReference>
<evidence type="ECO:0000259" key="2">
    <source>
        <dbReference type="Pfam" id="PF00931"/>
    </source>
</evidence>
<feature type="domain" description="Fungal death-pathway protein SesB" evidence="3">
    <location>
        <begin position="4"/>
        <end position="28"/>
    </location>
</feature>
<dbReference type="PANTHER" id="PTHR46082:SF6">
    <property type="entry name" value="AAA+ ATPASE DOMAIN-CONTAINING PROTEIN-RELATED"/>
    <property type="match status" value="1"/>
</dbReference>
<gene>
    <name evidence="4" type="ORF">BU24DRAFT_445538</name>
</gene>
<dbReference type="RefSeq" id="XP_033376897.1">
    <property type="nucleotide sequence ID" value="XM_033530706.1"/>
</dbReference>
<dbReference type="InterPro" id="IPR053137">
    <property type="entry name" value="NLR-like"/>
</dbReference>
<organism evidence="4 5">
    <name type="scientific">Aaosphaeria arxii CBS 175.79</name>
    <dbReference type="NCBI Taxonomy" id="1450172"/>
    <lineage>
        <taxon>Eukaryota</taxon>
        <taxon>Fungi</taxon>
        <taxon>Dikarya</taxon>
        <taxon>Ascomycota</taxon>
        <taxon>Pezizomycotina</taxon>
        <taxon>Dothideomycetes</taxon>
        <taxon>Pleosporomycetidae</taxon>
        <taxon>Pleosporales</taxon>
        <taxon>Pleosporales incertae sedis</taxon>
        <taxon>Aaosphaeria</taxon>
    </lineage>
</organism>
<reference evidence="4" key="1">
    <citation type="journal article" date="2020" name="Stud. Mycol.">
        <title>101 Dothideomycetes genomes: a test case for predicting lifestyles and emergence of pathogens.</title>
        <authorList>
            <person name="Haridas S."/>
            <person name="Albert R."/>
            <person name="Binder M."/>
            <person name="Bloem J."/>
            <person name="Labutti K."/>
            <person name="Salamov A."/>
            <person name="Andreopoulos B."/>
            <person name="Baker S."/>
            <person name="Barry K."/>
            <person name="Bills G."/>
            <person name="Bluhm B."/>
            <person name="Cannon C."/>
            <person name="Castanera R."/>
            <person name="Culley D."/>
            <person name="Daum C."/>
            <person name="Ezra D."/>
            <person name="Gonzalez J."/>
            <person name="Henrissat B."/>
            <person name="Kuo A."/>
            <person name="Liang C."/>
            <person name="Lipzen A."/>
            <person name="Lutzoni F."/>
            <person name="Magnuson J."/>
            <person name="Mondo S."/>
            <person name="Nolan M."/>
            <person name="Ohm R."/>
            <person name="Pangilinan J."/>
            <person name="Park H.-J."/>
            <person name="Ramirez L."/>
            <person name="Alfaro M."/>
            <person name="Sun H."/>
            <person name="Tritt A."/>
            <person name="Yoshinaga Y."/>
            <person name="Zwiers L.-H."/>
            <person name="Turgeon B."/>
            <person name="Goodwin S."/>
            <person name="Spatafora J."/>
            <person name="Crous P."/>
            <person name="Grigoriev I."/>
        </authorList>
    </citation>
    <scope>NUCLEOTIDE SEQUENCE</scope>
    <source>
        <strain evidence="4">CBS 175.79</strain>
    </source>
</reference>
<feature type="region of interest" description="Disordered" evidence="1">
    <location>
        <begin position="357"/>
        <end position="383"/>
    </location>
</feature>
<dbReference type="Pfam" id="PF00931">
    <property type="entry name" value="NB-ARC"/>
    <property type="match status" value="1"/>
</dbReference>
<dbReference type="AlphaFoldDB" id="A0A6A5X6F0"/>
<dbReference type="PANTHER" id="PTHR46082">
    <property type="entry name" value="ATP/GTP-BINDING PROTEIN-RELATED"/>
    <property type="match status" value="1"/>
</dbReference>
<dbReference type="Pfam" id="PF17046">
    <property type="entry name" value="Ses_B"/>
    <property type="match status" value="1"/>
</dbReference>
<dbReference type="OrthoDB" id="20872at2759"/>
<proteinExistence type="predicted"/>
<evidence type="ECO:0000313" key="4">
    <source>
        <dbReference type="EMBL" id="KAF2008558.1"/>
    </source>
</evidence>
<accession>A0A6A5X6F0</accession>
<dbReference type="InterPro" id="IPR031469">
    <property type="entry name" value="SesB_dom"/>
</dbReference>
<dbReference type="Pfam" id="PF13424">
    <property type="entry name" value="TPR_12"/>
    <property type="match status" value="1"/>
</dbReference>
<evidence type="ECO:0000256" key="1">
    <source>
        <dbReference type="SAM" id="MobiDB-lite"/>
    </source>
</evidence>
<dbReference type="SUPFAM" id="SSF48452">
    <property type="entry name" value="TPR-like"/>
    <property type="match status" value="1"/>
</dbReference>
<name>A0A6A5X6F0_9PLEO</name>
<dbReference type="GeneID" id="54288103"/>
<feature type="compositionally biased region" description="Acidic residues" evidence="1">
    <location>
        <begin position="364"/>
        <end position="383"/>
    </location>
</feature>
<evidence type="ECO:0000313" key="5">
    <source>
        <dbReference type="Proteomes" id="UP000799778"/>
    </source>
</evidence>
<dbReference type="Gene3D" id="1.25.40.10">
    <property type="entry name" value="Tetratricopeptide repeat domain"/>
    <property type="match status" value="1"/>
</dbReference>
<protein>
    <submittedName>
        <fullName evidence="4">Uncharacterized protein</fullName>
    </submittedName>
</protein>
<feature type="domain" description="NB-ARC" evidence="2">
    <location>
        <begin position="80"/>
        <end position="234"/>
    </location>
</feature>
<sequence length="611" mass="68375">MALPSITTTFAGNGNLGLQVGHNSGAIHFVAPGKCRSRLHRPETPPEPACFVPFRRDPHFIARGTLLDQICERCAAPASRIALVGLGGVGKSQLAIEHCYRTAHRVSGTWVFWVHAGSATRLEQSYRDIADQVKLPGRSEPQANIFELVRNWLRNEKNGKWLLVLDNADDSATLTSLPGGPQGHLSRYLPPSKHGSVVVTSRTVSVALHLVEEQDIIYIKPMHVTDAQKLLQKKLRGEVATDGVNELAVTLEYMPLALVQAAAYISKREPHYSIQRYLEEFRKNDKRKVSLLNQVAGHLRRNEEAKNSIIVTWQISFDHIWRTRRSAADILSLMSFFDRQGIPKALLFDSNVSQSAPRDIRADDGEESDDAEDDDSASDCSVDDSFTDDILTLRDYSFVSETTDPTTLEMHSLVQLAMQNWLEGRGEIEGWRQRFINTLCSAFPTGQYENWDTCRSLFPHAIAALTKRPRDERSHKEWAELMYNAAWYAWQRGDIHEAESLAIASMNTRSKLLGTESEETLHSMAMVGAAYQLAGRWDAAEELEASKTKLGADHPDTLTSMNNLAFTWKGQNRNVEAKALMQQCAQLCLRRLGAAHPDTISSIGTLADWEM</sequence>
<dbReference type="Gene3D" id="3.40.50.300">
    <property type="entry name" value="P-loop containing nucleotide triphosphate hydrolases"/>
    <property type="match status" value="1"/>
</dbReference>
<dbReference type="SUPFAM" id="SSF52540">
    <property type="entry name" value="P-loop containing nucleoside triphosphate hydrolases"/>
    <property type="match status" value="1"/>
</dbReference>
<dbReference type="EMBL" id="ML978083">
    <property type="protein sequence ID" value="KAF2008558.1"/>
    <property type="molecule type" value="Genomic_DNA"/>
</dbReference>
<evidence type="ECO:0000259" key="3">
    <source>
        <dbReference type="Pfam" id="PF17046"/>
    </source>
</evidence>
<dbReference type="Proteomes" id="UP000799778">
    <property type="component" value="Unassembled WGS sequence"/>
</dbReference>
<dbReference type="Pfam" id="PF13374">
    <property type="entry name" value="TPR_10"/>
    <property type="match status" value="1"/>
</dbReference>
<dbReference type="InterPro" id="IPR002182">
    <property type="entry name" value="NB-ARC"/>
</dbReference>
<dbReference type="InterPro" id="IPR011990">
    <property type="entry name" value="TPR-like_helical_dom_sf"/>
</dbReference>
<keyword evidence="5" id="KW-1185">Reference proteome</keyword>
<dbReference type="GO" id="GO:0043531">
    <property type="term" value="F:ADP binding"/>
    <property type="evidence" value="ECO:0007669"/>
    <property type="project" value="InterPro"/>
</dbReference>